<dbReference type="InterPro" id="IPR043582">
    <property type="entry name" value="CaBP1/2/4/5"/>
</dbReference>
<dbReference type="PROSITE" id="PS50222">
    <property type="entry name" value="EF_HAND_2"/>
    <property type="match status" value="3"/>
</dbReference>
<evidence type="ECO:0000256" key="4">
    <source>
        <dbReference type="ARBA" id="ARBA00022737"/>
    </source>
</evidence>
<dbReference type="FunFam" id="1.10.238.10:FF:000069">
    <property type="entry name" value="calcium-binding protein 1 isoform X1"/>
    <property type="match status" value="1"/>
</dbReference>
<comment type="caution">
    <text evidence="8">The sequence shown here is derived from an EMBL/GenBank/DDBJ whole genome shotgun (WGS) entry which is preliminary data.</text>
</comment>
<dbReference type="InterPro" id="IPR002048">
    <property type="entry name" value="EF_hand_dom"/>
</dbReference>
<feature type="compositionally biased region" description="Polar residues" evidence="6">
    <location>
        <begin position="55"/>
        <end position="65"/>
    </location>
</feature>
<feature type="compositionally biased region" description="Basic and acidic residues" evidence="6">
    <location>
        <begin position="1"/>
        <end position="12"/>
    </location>
</feature>
<dbReference type="SMART" id="SM00054">
    <property type="entry name" value="EFh"/>
    <property type="match status" value="3"/>
</dbReference>
<feature type="domain" description="EF-hand" evidence="7">
    <location>
        <begin position="252"/>
        <end position="287"/>
    </location>
</feature>
<evidence type="ECO:0000256" key="1">
    <source>
        <dbReference type="ARBA" id="ARBA00004496"/>
    </source>
</evidence>
<dbReference type="EMBL" id="VBQZ03000064">
    <property type="protein sequence ID" value="MXQ90556.1"/>
    <property type="molecule type" value="Genomic_DNA"/>
</dbReference>
<keyword evidence="5" id="KW-0106">Calcium</keyword>
<keyword evidence="9" id="KW-1185">Reference proteome</keyword>
<dbReference type="GO" id="GO:0005509">
    <property type="term" value="F:calcium ion binding"/>
    <property type="evidence" value="ECO:0007669"/>
    <property type="project" value="InterPro"/>
</dbReference>
<dbReference type="CDD" id="cd00051">
    <property type="entry name" value="EFh"/>
    <property type="match status" value="2"/>
</dbReference>
<proteinExistence type="predicted"/>
<evidence type="ECO:0000313" key="9">
    <source>
        <dbReference type="Proteomes" id="UP000322234"/>
    </source>
</evidence>
<evidence type="ECO:0000256" key="3">
    <source>
        <dbReference type="ARBA" id="ARBA00022723"/>
    </source>
</evidence>
<dbReference type="Pfam" id="PF13499">
    <property type="entry name" value="EF-hand_7"/>
    <property type="match status" value="2"/>
</dbReference>
<dbReference type="FunFam" id="1.10.238.10:FF:000037">
    <property type="entry name" value="calcium-binding protein 1 isoform X2"/>
    <property type="match status" value="1"/>
</dbReference>
<dbReference type="PROSITE" id="PS00018">
    <property type="entry name" value="EF_HAND_1"/>
    <property type="match status" value="3"/>
</dbReference>
<evidence type="ECO:0000313" key="8">
    <source>
        <dbReference type="EMBL" id="MXQ90556.1"/>
    </source>
</evidence>
<dbReference type="SUPFAM" id="SSF47473">
    <property type="entry name" value="EF-hand"/>
    <property type="match status" value="1"/>
</dbReference>
<dbReference type="GO" id="GO:0007601">
    <property type="term" value="P:visual perception"/>
    <property type="evidence" value="ECO:0007669"/>
    <property type="project" value="TreeGrafter"/>
</dbReference>
<dbReference type="PANTHER" id="PTHR45917:SF4">
    <property type="entry name" value="CALCIUM-BINDING PROTEIN 4"/>
    <property type="match status" value="1"/>
</dbReference>
<comment type="subcellular location">
    <subcellularLocation>
        <location evidence="1">Cytoplasm</location>
    </subcellularLocation>
</comment>
<feature type="domain" description="EF-hand" evidence="7">
    <location>
        <begin position="175"/>
        <end position="210"/>
    </location>
</feature>
<dbReference type="InterPro" id="IPR011992">
    <property type="entry name" value="EF-hand-dom_pair"/>
</dbReference>
<name>A0A6B0RRL7_9CETA</name>
<dbReference type="AlphaFoldDB" id="A0A6B0RRL7"/>
<protein>
    <recommendedName>
        <fullName evidence="7">EF-hand domain-containing protein</fullName>
    </recommendedName>
</protein>
<accession>A0A6B0RRL7</accession>
<organism evidence="8 9">
    <name type="scientific">Bos mutus</name>
    <name type="common">wild yak</name>
    <dbReference type="NCBI Taxonomy" id="72004"/>
    <lineage>
        <taxon>Eukaryota</taxon>
        <taxon>Metazoa</taxon>
        <taxon>Chordata</taxon>
        <taxon>Craniata</taxon>
        <taxon>Vertebrata</taxon>
        <taxon>Euteleostomi</taxon>
        <taxon>Mammalia</taxon>
        <taxon>Eutheria</taxon>
        <taxon>Laurasiatheria</taxon>
        <taxon>Artiodactyla</taxon>
        <taxon>Ruminantia</taxon>
        <taxon>Pecora</taxon>
        <taxon>Bovidae</taxon>
        <taxon>Bovinae</taxon>
        <taxon>Bos</taxon>
    </lineage>
</organism>
<feature type="domain" description="EF-hand" evidence="7">
    <location>
        <begin position="289"/>
        <end position="321"/>
    </location>
</feature>
<sequence>MAEEQGRGRHGPDPAPRPQKPPVEVLASSSGAEGSPLMRKRSSKREKGLRGSRKGPSSSGEQTPMQGPEAPGSSKNPSRTREGQEGPVPSASGLAPRRQSHRHRPGPQHDAAQRTYGPLLNRIFGKVSCLLLPLWDGPCPGHRGLGLEEEGWPEPRLAPGTCWSMPLQDRELGPEELDELQAAFEEFDTDHDGYIGYRDLGECMRTLGYMPTEMELIEVSQHVKMRMGGRVDFEEFVEMMGPKLREETAHMLGLRELRIAFREFDRDRDGRITVAELREAAPALLGEPLVGPELDEMLQEVDLNGDGTVDFDEFVMMLSRH</sequence>
<keyword evidence="2" id="KW-0963">Cytoplasm</keyword>
<evidence type="ECO:0000256" key="2">
    <source>
        <dbReference type="ARBA" id="ARBA00022490"/>
    </source>
</evidence>
<dbReference type="PANTHER" id="PTHR45917">
    <property type="entry name" value="CALCIUM-BINDING PROTEIN 1-RELATED"/>
    <property type="match status" value="1"/>
</dbReference>
<dbReference type="GO" id="GO:0005737">
    <property type="term" value="C:cytoplasm"/>
    <property type="evidence" value="ECO:0007669"/>
    <property type="project" value="UniProtKB-SubCell"/>
</dbReference>
<evidence type="ECO:0000259" key="7">
    <source>
        <dbReference type="PROSITE" id="PS50222"/>
    </source>
</evidence>
<dbReference type="GO" id="GO:0005246">
    <property type="term" value="F:calcium channel regulator activity"/>
    <property type="evidence" value="ECO:0007669"/>
    <property type="project" value="TreeGrafter"/>
</dbReference>
<dbReference type="Gene3D" id="1.10.238.10">
    <property type="entry name" value="EF-hand"/>
    <property type="match status" value="2"/>
</dbReference>
<evidence type="ECO:0000256" key="5">
    <source>
        <dbReference type="ARBA" id="ARBA00022837"/>
    </source>
</evidence>
<reference evidence="8" key="1">
    <citation type="submission" date="2019-10" db="EMBL/GenBank/DDBJ databases">
        <title>The sequence and de novo assembly of the wild yak genome.</title>
        <authorList>
            <person name="Liu Y."/>
        </authorList>
    </citation>
    <scope>NUCLEOTIDE SEQUENCE [LARGE SCALE GENOMIC DNA]</scope>
    <source>
        <strain evidence="8">WY2019</strain>
    </source>
</reference>
<keyword evidence="3" id="KW-0479">Metal-binding</keyword>
<evidence type="ECO:0000256" key="6">
    <source>
        <dbReference type="SAM" id="MobiDB-lite"/>
    </source>
</evidence>
<gene>
    <name evidence="8" type="ORF">E5288_WYG016177</name>
</gene>
<feature type="region of interest" description="Disordered" evidence="6">
    <location>
        <begin position="1"/>
        <end position="113"/>
    </location>
</feature>
<keyword evidence="4" id="KW-0677">Repeat</keyword>
<dbReference type="Proteomes" id="UP000322234">
    <property type="component" value="Unassembled WGS sequence"/>
</dbReference>
<dbReference type="InterPro" id="IPR018247">
    <property type="entry name" value="EF_Hand_1_Ca_BS"/>
</dbReference>